<evidence type="ECO:0000313" key="2">
    <source>
        <dbReference type="Proteomes" id="UP000198211"/>
    </source>
</evidence>
<dbReference type="Proteomes" id="UP000198211">
    <property type="component" value="Unassembled WGS sequence"/>
</dbReference>
<gene>
    <name evidence="1" type="ORF">PHMEG_00026410</name>
</gene>
<organism evidence="1 2">
    <name type="scientific">Phytophthora megakarya</name>
    <dbReference type="NCBI Taxonomy" id="4795"/>
    <lineage>
        <taxon>Eukaryota</taxon>
        <taxon>Sar</taxon>
        <taxon>Stramenopiles</taxon>
        <taxon>Oomycota</taxon>
        <taxon>Peronosporomycetes</taxon>
        <taxon>Peronosporales</taxon>
        <taxon>Peronosporaceae</taxon>
        <taxon>Phytophthora</taxon>
    </lineage>
</organism>
<feature type="non-terminal residue" evidence="1">
    <location>
        <position position="1"/>
    </location>
</feature>
<evidence type="ECO:0000313" key="1">
    <source>
        <dbReference type="EMBL" id="OWZ02090.1"/>
    </source>
</evidence>
<keyword evidence="2" id="KW-1185">Reference proteome</keyword>
<name>A0A225VC76_9STRA</name>
<accession>A0A225VC76</accession>
<reference evidence="2" key="1">
    <citation type="submission" date="2017-03" db="EMBL/GenBank/DDBJ databases">
        <title>Phytopthora megakarya and P. palmivora, two closely related causual agents of cacao black pod achieved similar genome size and gene model numbers by different mechanisms.</title>
        <authorList>
            <person name="Ali S."/>
            <person name="Shao J."/>
            <person name="Larry D.J."/>
            <person name="Kronmiller B."/>
            <person name="Shen D."/>
            <person name="Strem M.D."/>
            <person name="Melnick R.L."/>
            <person name="Guiltinan M.J."/>
            <person name="Tyler B.M."/>
            <person name="Meinhardt L.W."/>
            <person name="Bailey B.A."/>
        </authorList>
    </citation>
    <scope>NUCLEOTIDE SEQUENCE [LARGE SCALE GENOMIC DNA]</scope>
    <source>
        <strain evidence="2">zdho120</strain>
    </source>
</reference>
<protein>
    <recommendedName>
        <fullName evidence="3">Reverse transcriptase zinc-binding domain-containing protein</fullName>
    </recommendedName>
</protein>
<dbReference type="OrthoDB" id="74791at2759"/>
<proteinExistence type="predicted"/>
<evidence type="ECO:0008006" key="3">
    <source>
        <dbReference type="Google" id="ProtNLM"/>
    </source>
</evidence>
<dbReference type="STRING" id="4795.A0A225VC76"/>
<dbReference type="AlphaFoldDB" id="A0A225VC76"/>
<sequence length="197" mass="22493">FFQRLSSDALNCGYPGCASVEPERHLFFDCPHVTPLWQFVTNDWSALIYTISWDHVWLLTAPTWPARAHLHSHDLSILWMIPKSITIHVIWTARNKHQFEGHPPLQAFTAIYHVYAIFSAQFRSLLRSSEAATCNRLQESIHGFPASSSLHRFGTAHPRLFARRRRAFFTNDEGALQAPPGASESLSLEVTHILCLF</sequence>
<dbReference type="EMBL" id="NBNE01006404">
    <property type="protein sequence ID" value="OWZ02090.1"/>
    <property type="molecule type" value="Genomic_DNA"/>
</dbReference>
<comment type="caution">
    <text evidence="1">The sequence shown here is derived from an EMBL/GenBank/DDBJ whole genome shotgun (WGS) entry which is preliminary data.</text>
</comment>